<dbReference type="Pfam" id="PF05504">
    <property type="entry name" value="Spore_GerAC"/>
    <property type="match status" value="1"/>
</dbReference>
<dbReference type="InterPro" id="IPR057336">
    <property type="entry name" value="GerAC_N"/>
</dbReference>
<gene>
    <name evidence="10" type="ORF">BVG16_15185</name>
</gene>
<dbReference type="InterPro" id="IPR038501">
    <property type="entry name" value="Spore_GerAC_C_sf"/>
</dbReference>
<feature type="domain" description="Spore germination GerAC-like C-terminal" evidence="8">
    <location>
        <begin position="222"/>
        <end position="355"/>
    </location>
</feature>
<name>A0A1T2XD15_9BACL</name>
<dbReference type="Gene3D" id="3.30.300.210">
    <property type="entry name" value="Nutrient germinant receptor protein C, domain 3"/>
    <property type="match status" value="1"/>
</dbReference>
<evidence type="ECO:0000313" key="11">
    <source>
        <dbReference type="Proteomes" id="UP000190188"/>
    </source>
</evidence>
<dbReference type="InterPro" id="IPR008844">
    <property type="entry name" value="Spore_GerAC-like"/>
</dbReference>
<comment type="subcellular location">
    <subcellularLocation>
        <location evidence="1">Membrane</location>
        <topology evidence="1">Lipid-anchor</topology>
    </subcellularLocation>
</comment>
<dbReference type="Pfam" id="PF25198">
    <property type="entry name" value="Spore_GerAC_N"/>
    <property type="match status" value="1"/>
</dbReference>
<dbReference type="STRING" id="1324314.BVG16_15185"/>
<dbReference type="PANTHER" id="PTHR35789:SF1">
    <property type="entry name" value="SPORE GERMINATION PROTEIN B3"/>
    <property type="match status" value="1"/>
</dbReference>
<keyword evidence="6" id="KW-0564">Palmitate</keyword>
<keyword evidence="4" id="KW-0732">Signal</keyword>
<dbReference type="GO" id="GO:0009847">
    <property type="term" value="P:spore germination"/>
    <property type="evidence" value="ECO:0007669"/>
    <property type="project" value="InterPro"/>
</dbReference>
<dbReference type="NCBIfam" id="TIGR02887">
    <property type="entry name" value="spore_ger_x_C"/>
    <property type="match status" value="1"/>
</dbReference>
<evidence type="ECO:0000256" key="4">
    <source>
        <dbReference type="ARBA" id="ARBA00022729"/>
    </source>
</evidence>
<dbReference type="PANTHER" id="PTHR35789">
    <property type="entry name" value="SPORE GERMINATION PROTEIN B3"/>
    <property type="match status" value="1"/>
</dbReference>
<comment type="similarity">
    <text evidence="2">Belongs to the GerABKC lipoprotein family.</text>
</comment>
<keyword evidence="5" id="KW-0472">Membrane</keyword>
<accession>A0A1T2XD15</accession>
<dbReference type="EMBL" id="MSZX01000005">
    <property type="protein sequence ID" value="OPA77771.1"/>
    <property type="molecule type" value="Genomic_DNA"/>
</dbReference>
<evidence type="ECO:0000256" key="3">
    <source>
        <dbReference type="ARBA" id="ARBA00022544"/>
    </source>
</evidence>
<evidence type="ECO:0000313" key="10">
    <source>
        <dbReference type="EMBL" id="OPA77771.1"/>
    </source>
</evidence>
<evidence type="ECO:0000256" key="6">
    <source>
        <dbReference type="ARBA" id="ARBA00023139"/>
    </source>
</evidence>
<evidence type="ECO:0000256" key="5">
    <source>
        <dbReference type="ARBA" id="ARBA00023136"/>
    </source>
</evidence>
<comment type="caution">
    <text evidence="10">The sequence shown here is derived from an EMBL/GenBank/DDBJ whole genome shotgun (WGS) entry which is preliminary data.</text>
</comment>
<reference evidence="10 11" key="1">
    <citation type="submission" date="2017-01" db="EMBL/GenBank/DDBJ databases">
        <title>Genome analysis of Paenibacillus selenitrireducens ES3-24.</title>
        <authorList>
            <person name="Xu D."/>
            <person name="Yao R."/>
            <person name="Zheng S."/>
        </authorList>
    </citation>
    <scope>NUCLEOTIDE SEQUENCE [LARGE SCALE GENOMIC DNA]</scope>
    <source>
        <strain evidence="10 11">ES3-24</strain>
    </source>
</reference>
<organism evidence="10 11">
    <name type="scientific">Paenibacillus selenitireducens</name>
    <dbReference type="NCBI Taxonomy" id="1324314"/>
    <lineage>
        <taxon>Bacteria</taxon>
        <taxon>Bacillati</taxon>
        <taxon>Bacillota</taxon>
        <taxon>Bacilli</taxon>
        <taxon>Bacillales</taxon>
        <taxon>Paenibacillaceae</taxon>
        <taxon>Paenibacillus</taxon>
    </lineage>
</organism>
<dbReference type="GO" id="GO:0016020">
    <property type="term" value="C:membrane"/>
    <property type="evidence" value="ECO:0007669"/>
    <property type="project" value="UniProtKB-SubCell"/>
</dbReference>
<keyword evidence="3" id="KW-0309">Germination</keyword>
<dbReference type="InterPro" id="IPR046953">
    <property type="entry name" value="Spore_GerAC-like_C"/>
</dbReference>
<evidence type="ECO:0000259" key="8">
    <source>
        <dbReference type="Pfam" id="PF05504"/>
    </source>
</evidence>
<protein>
    <submittedName>
        <fullName evidence="10">Uncharacterized protein</fullName>
    </submittedName>
</protein>
<feature type="domain" description="Spore germination protein N-terminal" evidence="9">
    <location>
        <begin position="27"/>
        <end position="203"/>
    </location>
</feature>
<keyword evidence="7" id="KW-0449">Lipoprotein</keyword>
<dbReference type="PROSITE" id="PS51257">
    <property type="entry name" value="PROKAR_LIPOPROTEIN"/>
    <property type="match status" value="1"/>
</dbReference>
<dbReference type="AlphaFoldDB" id="A0A1T2XD15"/>
<sequence length="385" mass="44750">MYAKQVKSLFMICLFLFLTIALTGCWDKKNIQDINYVAALGIDYVDNKYIVYSQSLDFTNVARQDTTKSKEHVPVWLGRGEGVTLDAAVNDIYTASQLPIIWEHIGAIVFHERSMKQDLRKMIDTMLRYHEIRFTPWVFGTRSNMKELFAAPNAFNLSPLNSILHQPQDVYTQQSYIHPISLREMFIHLLRPGSTLLLPSISINHHQWFEDTKPTDQYEMDGIFAIEKNHFHGWWGKKDITGLRWNFQNVIHTALQIEPHQKPVAMLSLNVPASKIIVKIQGQRPKITLRLNIDGSIDETLTDMLPHQMEKLAEQKIRKEVQTTFRDGVQKNVDLFSIRKEIYRQHVNYWKSHQQGQGIPLSLDMLDQVDIKVSLKHAGMMKLRK</sequence>
<proteinExistence type="inferred from homology"/>
<dbReference type="Proteomes" id="UP000190188">
    <property type="component" value="Unassembled WGS sequence"/>
</dbReference>
<evidence type="ECO:0000259" key="9">
    <source>
        <dbReference type="Pfam" id="PF25198"/>
    </source>
</evidence>
<evidence type="ECO:0000256" key="1">
    <source>
        <dbReference type="ARBA" id="ARBA00004635"/>
    </source>
</evidence>
<evidence type="ECO:0000256" key="7">
    <source>
        <dbReference type="ARBA" id="ARBA00023288"/>
    </source>
</evidence>
<keyword evidence="11" id="KW-1185">Reference proteome</keyword>
<evidence type="ECO:0000256" key="2">
    <source>
        <dbReference type="ARBA" id="ARBA00007886"/>
    </source>
</evidence>